<dbReference type="RefSeq" id="WP_290364031.1">
    <property type="nucleotide sequence ID" value="NZ_JAUFQU010000001.1"/>
</dbReference>
<dbReference type="Proteomes" id="UP001242368">
    <property type="component" value="Unassembled WGS sequence"/>
</dbReference>
<organism evidence="1 2">
    <name type="scientific">Paenimyroides ceti</name>
    <dbReference type="NCBI Taxonomy" id="395087"/>
    <lineage>
        <taxon>Bacteria</taxon>
        <taxon>Pseudomonadati</taxon>
        <taxon>Bacteroidota</taxon>
        <taxon>Flavobacteriia</taxon>
        <taxon>Flavobacteriales</taxon>
        <taxon>Flavobacteriaceae</taxon>
        <taxon>Paenimyroides</taxon>
    </lineage>
</organism>
<protein>
    <submittedName>
        <fullName evidence="1">Uncharacterized protein</fullName>
    </submittedName>
</protein>
<accession>A0ABT8CVD1</accession>
<name>A0ABT8CVD1_9FLAO</name>
<keyword evidence="2" id="KW-1185">Reference proteome</keyword>
<dbReference type="EMBL" id="JAUFQU010000001">
    <property type="protein sequence ID" value="MDN3708149.1"/>
    <property type="molecule type" value="Genomic_DNA"/>
</dbReference>
<comment type="caution">
    <text evidence="1">The sequence shown here is derived from an EMBL/GenBank/DDBJ whole genome shotgun (WGS) entry which is preliminary data.</text>
</comment>
<gene>
    <name evidence="1" type="ORF">QW060_13640</name>
</gene>
<proteinExistence type="predicted"/>
<reference evidence="2" key="1">
    <citation type="journal article" date="2019" name="Int. J. Syst. Evol. Microbiol.">
        <title>The Global Catalogue of Microorganisms (GCM) 10K type strain sequencing project: providing services to taxonomists for standard genome sequencing and annotation.</title>
        <authorList>
            <consortium name="The Broad Institute Genomics Platform"/>
            <consortium name="The Broad Institute Genome Sequencing Center for Infectious Disease"/>
            <person name="Wu L."/>
            <person name="Ma J."/>
        </authorList>
    </citation>
    <scope>NUCLEOTIDE SEQUENCE [LARGE SCALE GENOMIC DNA]</scope>
    <source>
        <strain evidence="2">CECT 7184</strain>
    </source>
</reference>
<sequence>MDQTPDFEGRMWYKITVTGVYSQNFGIISQYTAHTEVKYLSSAELDIRKEDLKSQYPDNLFNGTGYRYFVTSEWTLRPR</sequence>
<evidence type="ECO:0000313" key="2">
    <source>
        <dbReference type="Proteomes" id="UP001242368"/>
    </source>
</evidence>
<evidence type="ECO:0000313" key="1">
    <source>
        <dbReference type="EMBL" id="MDN3708149.1"/>
    </source>
</evidence>